<dbReference type="SUPFAM" id="SSF47336">
    <property type="entry name" value="ACP-like"/>
    <property type="match status" value="5"/>
</dbReference>
<dbReference type="PROSITE" id="PS52004">
    <property type="entry name" value="KS3_2"/>
    <property type="match status" value="4"/>
</dbReference>
<dbReference type="CDD" id="cd00833">
    <property type="entry name" value="PKS"/>
    <property type="match status" value="4"/>
</dbReference>
<evidence type="ECO:0000256" key="8">
    <source>
        <dbReference type="ARBA" id="ARBA00022737"/>
    </source>
</evidence>
<dbReference type="SMART" id="SM00823">
    <property type="entry name" value="PKS_PP"/>
    <property type="match status" value="5"/>
</dbReference>
<keyword evidence="6" id="KW-0597">Phosphoprotein</keyword>
<dbReference type="GO" id="GO:0071770">
    <property type="term" value="P:DIM/DIP cell wall layer assembly"/>
    <property type="evidence" value="ECO:0007669"/>
    <property type="project" value="TreeGrafter"/>
</dbReference>
<feature type="region of interest" description="Disordered" evidence="13">
    <location>
        <begin position="702"/>
        <end position="728"/>
    </location>
</feature>
<feature type="compositionally biased region" description="Basic and acidic residues" evidence="13">
    <location>
        <begin position="2256"/>
        <end position="2271"/>
    </location>
</feature>
<evidence type="ECO:0000259" key="15">
    <source>
        <dbReference type="PROSITE" id="PS52004"/>
    </source>
</evidence>
<dbReference type="InterPro" id="IPR006162">
    <property type="entry name" value="Ppantetheine_attach_site"/>
</dbReference>
<dbReference type="eggNOG" id="COG4221">
    <property type="taxonomic scope" value="Bacteria"/>
</dbReference>
<dbReference type="InterPro" id="IPR049552">
    <property type="entry name" value="PKS_DH_N"/>
</dbReference>
<dbReference type="Pfam" id="PF08659">
    <property type="entry name" value="KR"/>
    <property type="match status" value="3"/>
</dbReference>
<dbReference type="PANTHER" id="PTHR43775">
    <property type="entry name" value="FATTY ACID SYNTHASE"/>
    <property type="match status" value="1"/>
</dbReference>
<dbReference type="Pfam" id="PF22336">
    <property type="entry name" value="RhiE-like_linker"/>
    <property type="match status" value="4"/>
</dbReference>
<evidence type="ECO:0000313" key="17">
    <source>
        <dbReference type="EMBL" id="CAN93347.1"/>
    </source>
</evidence>
<feature type="region of interest" description="N-terminal hotdog fold" evidence="12">
    <location>
        <begin position="2906"/>
        <end position="3052"/>
    </location>
</feature>
<dbReference type="Gene3D" id="3.40.50.720">
    <property type="entry name" value="NAD(P)-binding Rossmann-like Domain"/>
    <property type="match status" value="3"/>
</dbReference>
<dbReference type="InterPro" id="IPR049900">
    <property type="entry name" value="PKS_mFAS_DH"/>
</dbReference>
<accession>A9GJ30</accession>
<evidence type="ECO:0000259" key="16">
    <source>
        <dbReference type="PROSITE" id="PS52019"/>
    </source>
</evidence>
<feature type="domain" description="Carrier" evidence="14">
    <location>
        <begin position="948"/>
        <end position="1029"/>
    </location>
</feature>
<feature type="region of interest" description="Disordered" evidence="13">
    <location>
        <begin position="2241"/>
        <end position="2273"/>
    </location>
</feature>
<dbReference type="SUPFAM" id="SSF51735">
    <property type="entry name" value="NAD(P)-binding Rossmann-fold domains"/>
    <property type="match status" value="4"/>
</dbReference>
<dbReference type="KEGG" id="scl:sce3188"/>
<dbReference type="PROSITE" id="PS50075">
    <property type="entry name" value="CARRIER"/>
    <property type="match status" value="5"/>
</dbReference>
<dbReference type="Gene3D" id="3.40.47.10">
    <property type="match status" value="4"/>
</dbReference>
<protein>
    <submittedName>
        <fullName evidence="17">Polyketide synthase</fullName>
    </submittedName>
</protein>
<dbReference type="CDD" id="cd08953">
    <property type="entry name" value="KR_2_SDR_x"/>
    <property type="match status" value="3"/>
</dbReference>
<keyword evidence="10" id="KW-0511">Multifunctional enzyme</keyword>
<keyword evidence="4" id="KW-0596">Phosphopantetheine</keyword>
<dbReference type="PROSITE" id="PS00012">
    <property type="entry name" value="PHOSPHOPANTETHEINE"/>
    <property type="match status" value="3"/>
</dbReference>
<dbReference type="PROSITE" id="PS00606">
    <property type="entry name" value="KS3_1"/>
    <property type="match status" value="2"/>
</dbReference>
<comment type="function">
    <text evidence="11">Involved in production of the polyketide antibiotic thailandamide.</text>
</comment>
<dbReference type="InterPro" id="IPR036291">
    <property type="entry name" value="NAD(P)-bd_dom_sf"/>
</dbReference>
<evidence type="ECO:0000256" key="5">
    <source>
        <dbReference type="ARBA" id="ARBA00022490"/>
    </source>
</evidence>
<comment type="pathway">
    <text evidence="3">Antibiotic biosynthesis.</text>
</comment>
<evidence type="ECO:0000256" key="13">
    <source>
        <dbReference type="SAM" id="MobiDB-lite"/>
    </source>
</evidence>
<evidence type="ECO:0000256" key="4">
    <source>
        <dbReference type="ARBA" id="ARBA00022450"/>
    </source>
</evidence>
<dbReference type="InterPro" id="IPR057326">
    <property type="entry name" value="KR_dom"/>
</dbReference>
<dbReference type="InterPro" id="IPR014030">
    <property type="entry name" value="Ketoacyl_synth_N"/>
</dbReference>
<dbReference type="FunFam" id="3.40.47.10:FF:000019">
    <property type="entry name" value="Polyketide synthase type I"/>
    <property type="match status" value="3"/>
</dbReference>
<dbReference type="Gene3D" id="1.10.1200.10">
    <property type="entry name" value="ACP-like"/>
    <property type="match status" value="5"/>
</dbReference>
<dbReference type="FunFam" id="1.10.1200.10:FF:000019">
    <property type="entry name" value="Phenolpthiocerol synthesis type-I polyketide synthase PPSA"/>
    <property type="match status" value="1"/>
</dbReference>
<evidence type="ECO:0000256" key="7">
    <source>
        <dbReference type="ARBA" id="ARBA00022679"/>
    </source>
</evidence>
<comment type="cofactor">
    <cofactor evidence="1">
        <name>pantetheine 4'-phosphate</name>
        <dbReference type="ChEBI" id="CHEBI:47942"/>
    </cofactor>
</comment>
<dbReference type="Pfam" id="PF14765">
    <property type="entry name" value="PS-DH"/>
    <property type="match status" value="2"/>
</dbReference>
<dbReference type="GO" id="GO:0005737">
    <property type="term" value="C:cytoplasm"/>
    <property type="evidence" value="ECO:0007669"/>
    <property type="project" value="UniProtKB-SubCell"/>
</dbReference>
<feature type="domain" description="Ketosynthase family 3 (KS3)" evidence="15">
    <location>
        <begin position="12"/>
        <end position="439"/>
    </location>
</feature>
<dbReference type="InterPro" id="IPR020807">
    <property type="entry name" value="PKS_DH"/>
</dbReference>
<dbReference type="PROSITE" id="PS52019">
    <property type="entry name" value="PKS_MFAS_DH"/>
    <property type="match status" value="2"/>
</dbReference>
<dbReference type="InterPro" id="IPR020806">
    <property type="entry name" value="PKS_PP-bd"/>
</dbReference>
<dbReference type="GO" id="GO:0031177">
    <property type="term" value="F:phosphopantetheine binding"/>
    <property type="evidence" value="ECO:0007669"/>
    <property type="project" value="InterPro"/>
</dbReference>
<feature type="region of interest" description="Disordered" evidence="13">
    <location>
        <begin position="3736"/>
        <end position="3768"/>
    </location>
</feature>
<feature type="domain" description="Ketosynthase family 3 (KS3)" evidence="15">
    <location>
        <begin position="3775"/>
        <end position="4215"/>
    </location>
</feature>
<feature type="region of interest" description="N-terminal hotdog fold" evidence="12">
    <location>
        <begin position="4410"/>
        <end position="4544"/>
    </location>
</feature>
<dbReference type="InterPro" id="IPR014031">
    <property type="entry name" value="Ketoacyl_synth_C"/>
</dbReference>
<dbReference type="HOGENOM" id="CLU_000022_58_0_7"/>
<evidence type="ECO:0000256" key="3">
    <source>
        <dbReference type="ARBA" id="ARBA00004792"/>
    </source>
</evidence>
<feature type="domain" description="Ketosynthase family 3 (KS3)" evidence="15">
    <location>
        <begin position="1071"/>
        <end position="1494"/>
    </location>
</feature>
<reference evidence="17 18" key="1">
    <citation type="journal article" date="2007" name="Nat. Biotechnol.">
        <title>Complete genome sequence of the myxobacterium Sorangium cellulosum.</title>
        <authorList>
            <person name="Schneiker S."/>
            <person name="Perlova O."/>
            <person name="Kaiser O."/>
            <person name="Gerth K."/>
            <person name="Alici A."/>
            <person name="Altmeyer M.O."/>
            <person name="Bartels D."/>
            <person name="Bekel T."/>
            <person name="Beyer S."/>
            <person name="Bode E."/>
            <person name="Bode H.B."/>
            <person name="Bolten C.J."/>
            <person name="Choudhuri J.V."/>
            <person name="Doss S."/>
            <person name="Elnakady Y.A."/>
            <person name="Frank B."/>
            <person name="Gaigalat L."/>
            <person name="Goesmann A."/>
            <person name="Groeger C."/>
            <person name="Gross F."/>
            <person name="Jelsbak L."/>
            <person name="Jelsbak L."/>
            <person name="Kalinowski J."/>
            <person name="Kegler C."/>
            <person name="Knauber T."/>
            <person name="Konietzny S."/>
            <person name="Kopp M."/>
            <person name="Krause L."/>
            <person name="Krug D."/>
            <person name="Linke B."/>
            <person name="Mahmud T."/>
            <person name="Martinez-Arias R."/>
            <person name="McHardy A.C."/>
            <person name="Merai M."/>
            <person name="Meyer F."/>
            <person name="Mormann S."/>
            <person name="Munoz-Dorado J."/>
            <person name="Perez J."/>
            <person name="Pradella S."/>
            <person name="Rachid S."/>
            <person name="Raddatz G."/>
            <person name="Rosenau F."/>
            <person name="Rueckert C."/>
            <person name="Sasse F."/>
            <person name="Scharfe M."/>
            <person name="Schuster S.C."/>
            <person name="Suen G."/>
            <person name="Treuner-Lange A."/>
            <person name="Velicer G.J."/>
            <person name="Vorholter F.-J."/>
            <person name="Weissman K.J."/>
            <person name="Welch R.D."/>
            <person name="Wenzel S.C."/>
            <person name="Whitworth D.E."/>
            <person name="Wilhelm S."/>
            <person name="Wittmann C."/>
            <person name="Bloecker H."/>
            <person name="Puehler A."/>
            <person name="Mueller R."/>
        </authorList>
    </citation>
    <scope>NUCLEOTIDE SEQUENCE [LARGE SCALE GENOMIC DNA]</scope>
    <source>
        <strain evidence="18">So ce56</strain>
    </source>
</reference>
<feature type="active site" description="Proton acceptor; for dehydratase activity" evidence="12">
    <location>
        <position position="4439"/>
    </location>
</feature>
<feature type="region of interest" description="Disordered" evidence="13">
    <location>
        <begin position="914"/>
        <end position="949"/>
    </location>
</feature>
<dbReference type="InterPro" id="IPR018201">
    <property type="entry name" value="Ketoacyl_synth_AS"/>
</dbReference>
<dbReference type="Gene3D" id="1.10.1240.100">
    <property type="match status" value="4"/>
</dbReference>
<feature type="domain" description="Carrier" evidence="14">
    <location>
        <begin position="3651"/>
        <end position="3724"/>
    </location>
</feature>
<comment type="subcellular location">
    <subcellularLocation>
        <location evidence="2">Cytoplasm</location>
    </subcellularLocation>
</comment>
<dbReference type="EMBL" id="AM746676">
    <property type="protein sequence ID" value="CAN93347.1"/>
    <property type="molecule type" value="Genomic_DNA"/>
</dbReference>
<evidence type="ECO:0000256" key="1">
    <source>
        <dbReference type="ARBA" id="ARBA00001957"/>
    </source>
</evidence>
<evidence type="ECO:0000256" key="6">
    <source>
        <dbReference type="ARBA" id="ARBA00022553"/>
    </source>
</evidence>
<feature type="domain" description="PKS/mFAS DH" evidence="16">
    <location>
        <begin position="2906"/>
        <end position="3208"/>
    </location>
</feature>
<dbReference type="SMART" id="SM00826">
    <property type="entry name" value="PKS_DH"/>
    <property type="match status" value="2"/>
</dbReference>
<feature type="domain" description="Carrier" evidence="14">
    <location>
        <begin position="836"/>
        <end position="913"/>
    </location>
</feature>
<dbReference type="InterPro" id="IPR054514">
    <property type="entry name" value="RhiE-like_linker"/>
</dbReference>
<dbReference type="Gene3D" id="3.10.129.110">
    <property type="entry name" value="Polyketide synthase dehydratase"/>
    <property type="match status" value="2"/>
</dbReference>
<dbReference type="SMART" id="SM00822">
    <property type="entry name" value="PKS_KR"/>
    <property type="match status" value="3"/>
</dbReference>
<dbReference type="Proteomes" id="UP000002139">
    <property type="component" value="Chromosome"/>
</dbReference>
<evidence type="ECO:0000256" key="12">
    <source>
        <dbReference type="PROSITE-ProRule" id="PRU01363"/>
    </source>
</evidence>
<dbReference type="InterPro" id="IPR042104">
    <property type="entry name" value="PKS_dehydratase_sf"/>
</dbReference>
<feature type="active site" description="Proton donor; for dehydratase activity" evidence="12">
    <location>
        <position position="3132"/>
    </location>
</feature>
<dbReference type="SMART" id="SM00825">
    <property type="entry name" value="PKS_KS"/>
    <property type="match status" value="4"/>
</dbReference>
<feature type="active site" description="Proton acceptor; for dehydratase activity" evidence="12">
    <location>
        <position position="2935"/>
    </location>
</feature>
<dbReference type="STRING" id="448385.sce3188"/>
<dbReference type="eggNOG" id="COG3321">
    <property type="taxonomic scope" value="Bacteria"/>
</dbReference>
<name>A9GJ30_SORC5</name>
<keyword evidence="8" id="KW-0677">Repeat</keyword>
<feature type="domain" description="Carrier" evidence="14">
    <location>
        <begin position="733"/>
        <end position="810"/>
    </location>
</feature>
<dbReference type="InterPro" id="IPR016039">
    <property type="entry name" value="Thiolase-like"/>
</dbReference>
<dbReference type="InterPro" id="IPR049551">
    <property type="entry name" value="PKS_DH_C"/>
</dbReference>
<dbReference type="GO" id="GO:0004315">
    <property type="term" value="F:3-oxoacyl-[acyl-carrier-protein] synthase activity"/>
    <property type="evidence" value="ECO:0007669"/>
    <property type="project" value="InterPro"/>
</dbReference>
<evidence type="ECO:0000313" key="18">
    <source>
        <dbReference type="Proteomes" id="UP000002139"/>
    </source>
</evidence>
<evidence type="ECO:0000256" key="11">
    <source>
        <dbReference type="ARBA" id="ARBA00054155"/>
    </source>
</evidence>
<keyword evidence="9" id="KW-0521">NADP</keyword>
<feature type="region of interest" description="C-terminal hotdog fold" evidence="12">
    <location>
        <begin position="3066"/>
        <end position="3208"/>
    </location>
</feature>
<dbReference type="Pfam" id="PF00550">
    <property type="entry name" value="PP-binding"/>
    <property type="match status" value="5"/>
</dbReference>
<dbReference type="GO" id="GO:0005886">
    <property type="term" value="C:plasma membrane"/>
    <property type="evidence" value="ECO:0007669"/>
    <property type="project" value="TreeGrafter"/>
</dbReference>
<feature type="compositionally biased region" description="Basic and acidic residues" evidence="13">
    <location>
        <begin position="925"/>
        <end position="945"/>
    </location>
</feature>
<evidence type="ECO:0000256" key="9">
    <source>
        <dbReference type="ARBA" id="ARBA00022857"/>
    </source>
</evidence>
<proteinExistence type="predicted"/>
<keyword evidence="5" id="KW-0963">Cytoplasm</keyword>
<dbReference type="PANTHER" id="PTHR43775:SF37">
    <property type="entry name" value="SI:DKEY-61P9.11"/>
    <property type="match status" value="1"/>
</dbReference>
<evidence type="ECO:0000256" key="2">
    <source>
        <dbReference type="ARBA" id="ARBA00004496"/>
    </source>
</evidence>
<dbReference type="SMART" id="SM01294">
    <property type="entry name" value="PKS_PP_betabranch"/>
    <property type="match status" value="3"/>
</dbReference>
<dbReference type="Pfam" id="PF21089">
    <property type="entry name" value="PKS_DH_N"/>
    <property type="match status" value="2"/>
</dbReference>
<evidence type="ECO:0000259" key="14">
    <source>
        <dbReference type="PROSITE" id="PS50075"/>
    </source>
</evidence>
<dbReference type="Pfam" id="PF02801">
    <property type="entry name" value="Ketoacyl-synt_C"/>
    <property type="match status" value="4"/>
</dbReference>
<dbReference type="RefSeq" id="WP_012235819.1">
    <property type="nucleotide sequence ID" value="NC_010162.1"/>
</dbReference>
<dbReference type="InterPro" id="IPR009081">
    <property type="entry name" value="PP-bd_ACP"/>
</dbReference>
<dbReference type="InterPro" id="IPR013968">
    <property type="entry name" value="PKS_KR"/>
</dbReference>
<keyword evidence="7" id="KW-0808">Transferase</keyword>
<dbReference type="OrthoDB" id="5385718at2"/>
<evidence type="ECO:0000256" key="10">
    <source>
        <dbReference type="ARBA" id="ARBA00023268"/>
    </source>
</evidence>
<keyword evidence="18" id="KW-1185">Reference proteome</keyword>
<feature type="active site" description="Proton donor; for dehydratase activity" evidence="12">
    <location>
        <position position="4624"/>
    </location>
</feature>
<feature type="domain" description="Carrier" evidence="14">
    <location>
        <begin position="2147"/>
        <end position="2223"/>
    </location>
</feature>
<sequence>MKDEKKSPDLGGSDVAVVGVGGRFPQARGPEQLWENLRSGRCAITAVPPGRWSDAARAGEFRGGFVEDADCFDAAFFKISPKEAELMDPQQRMLLEVLWHTLEDARVKPSSLEGRKIGVFMGVCNDDYAELLHEHDAYDASLYGSTGTSGSILSNRVSFFFDFRGPSVTVDTACSSSLVAVHLAARAIRAGECEAALAGGANLCWTESRFLAFRSAGMLSKDGVCRTFDARANGYLRGEGAGAVLLRPLRDALRDGDYIYGVIKGGAINHGGRTRGLTVTSPAQQRQLLIDAYRDAGVHPDTVGYIETHGTGTSLGDPIEFLGLKQAFEALREQGSERRVRPGTCALGALKTNIGHLEAAAGVAGLIKVLLSLKHGAIPGNLHFDELNSRISLDGTSFYFPTSTRAWPAGEPGDGAPPRRAGVSAFGYGGAYAHVVVEEHCAPPPEASAPAPGPHLVALSAPTPARLRAWAEALVEHIGARAVEAPVALSELAYSLQTTREEFEERLALIAEDSAALSEQLRAFVSGVDPAGCFRGNVRTAKGAPVDAAVVDAHIGGRALSSLAELWVRGQSIPWRGLYAGAVPRTIALPLFSFERRRYWVTRRQVAPAPEVSPTVAPPGPAAIEKPSGIALRAPGEERFAAPAVSSGVEHTVSLSPVGAAVNQAAVVAGSAMGAAPYGGGSPAGGAASSAIAGVERVTPRATEGGVGGHMPGTTATARDRRASPVDNAAGGRSLAALEQELTGSLAEALFMDRADVEPDRPFMELGLDSIVGVEWVRVINTTYGLSLPATCVYDHPTIRRLAAHLSSIAPRTEVSAVAHRRPRGGAAEAGRARAHDLGALEEGLTSSLAEALYTDRAEIDPDRPFTELGLDSIVGVEWIRAINKAYGLSLPATCVYDHPTIGRLARHLSPMLGGAGAGPSAQHGGEDALHLSRDDAEGQPRDARVGAARSSELDALQVELAKSLADALYMEPGDVDVDRPFVDLGLDSIVGVEWTRAINKAYGVSLPATRLYDHSTVRRLAAHLSGELDVRAAAGRPVATERERPALGGDIAARPAREPEARAPRPAPEHEGIAVIGMSGAFPKARDLDEFWENIARGVDCVTEIPPDRWAIAEHYDPRPDAPRKTYSKWMGVLDDVDRFDPLFFGITPTEAELMDPQQRLFLEHCWSCIESAGIDPQRLSGSRCGVYVGCMPGDYVRVGDGTDLTLHWLMGSSSSILAARISYCLNLKGPCLAIDTACSSSLVAIVEACDSLLLGRSDLALAGGVSVAVRPETHIIGSGAGMLSPRGRCFTFDARADGFVPAECVGVVLLKRLADAVRDGDIIAGVLRGWALNQDGRTNGITAPSVTSQAALQKQVYDHFGIDPETISLVEAHGTGTKLGDPIEVQALTESFRAYTDEREYCALGSVKSNIGHGLAGAGVAGVLKVLLALRHERLPPTIHYATRNEHITFEGSPFYVNTELRPWARRAGSPRRAAINSFGFSGTNAHVVIEEAPPRSGEVTFAEAGLPVLIVLSAKRPERLEAYAAKLARWLERQPALDLTALAYTLQIGREAMACRAAFVADGRRRIVDVLGELARGVRAPGVFMGQAKRRGETGAPSASDAATGRLLGARAREERLSELGELWVQGTTIAWDALYQDRTPARLSIPTYPFARERYWFPLPGGTASAPLLFEPRWDAKEAAGDAREGDRAAARFARRCVLVEPAYEDAARALASACPGTEIEALRVHGGTLADRFAGRVEQVFERVRELLRDRLDGRALLQVVVSHQGEGAEALAGVSGLLKTASRENPDLVAQLVQIASPMRADELAARLRSDAAASDDRVIRYREGGRYVATVAALAPAPDDGARAPGAQAGWKSDGVYLIAGGGGGIGRIVARDIVEHADGATVLLAGRSPLTGELRAALDALRAEGERRRARVEYLTMDVADVAAVEGRVRDILERYGRLSGVIHAAGVLRDGFIVRKQTSDLHAVLAPKVRGVVHLDRATARLPLDFFAIFSSIAGVFGNVGQADYAAANGFLDGYAAYRDRLVADGERRGRTIAIAWPLWADGGMHVDPVTAEALDRAGLAPLSAAQGLAALHEALASSRARVVVLAGGIERLQAMGVATGPAPAPATRSAAATAAQAVREAVPITAARDAAAIDPRLLEEKTLRRLRGLFADVTKLPSSQIDPEESLELYGIDSLLIMRLNEALSKVFGDISKTLWFEYQTLAALAGHLSARHAAACARWTGMDRLADAPVHANEPGGAMAPLDAGARRDEAPLPRSEEAAGARPARGPIAIIGLSGRYPQAEDVGEFWEHLKAGRSCTREIPADRWSLDGFYEPDPEQAVMEGKSYGKWGGFLDGFADFDPLFFNVSPRESMNIDPQERLFIECCWSVLEDAGYTRDLIASQHGGRVGVFAGITKTGFDLHGPEMRLHDRQSFPHTSFGSVANRVSYLLNLRGPSMPIDTMCSSSLTAIHEACEHLLRDECEIAIAGGVNLYVHPSTYVGLSAQRMLSRTGHCKSFGEGGDGFVPGECVGAVLLKPLQRAIDDGDHIYAVVKGTSINHGGKTNGYTVPNPVAQRELILSALARAGVDARAVSYVEAHGTGTELGDPIELAGLTQAFRAWTEEREYCAIGSVKSNIGHCESAAGIAGVTKVVLQMKHGVLVPSLHSERLNPHIDFENSPFFVQRELSAWRRPVVKVDGKEREHPRIAGVSSFGAGGANAHVVLEEYVERAGERGALASGAGRGAVAVVLSARSAEALRRQASRLRRALERGEYGEGDLEDIAYTLQTGREAMEHRLGFIASNLDEVKSKLSAYERGAGELEEFWQGEVKREKEVLSLLGSDEELQEAISKWALRGKYARLLELWVKGLAFDWSRVHAGRRARRVSLPTYPFERERYWLPSSRGRSGSAGAGAGRIHPLVHANTSSLSEERFTSEFTGQEPFFADHVVDEERVLPGVAYLEMARRAVQEAVGGEGEVGEHGIELHHVVWSQPIVQRGAEAVRVHVQVESAEGSEPAEGWTLRYEIYSGGAGVSGVSGERVVSGVSSERVVHSQGYARLVEKQPAPRVDVSELRSRCEQERSGASCYAAFDAMGLHYGPSHRGLVSVWRGEETGGERFALARVQLPASAMSGREEYVLHPSVLDSALQATIALSDGQTLTLPFALDAAQVFGASPPSGYVVIREERGGEKLTLELCDDGGVVCVRLAGFASRAQHRSGVELLRRRWRHSPVEHSAQSGHVQRWVLLDSAYGSQAAALSERLPGAQITALRASGGVAEEFEQVVEQVMATVQTILRERPRGEVLLQIALSRGERGERLGAVSGLLKSASQENPKLVGQVLELEDSATLLDKLEENAAARGDVEIRYQGGERQTPALEPVVESRAAAAEVPWKQDGVYLITGGAGGLGLLFAKEIIDRAPGATLILTGRSRLSGTKQAAVESLRGRGSRVEYMQLDVSDGAAVSRAVEQLQSEHGGLNGLVHAAGVLQDSFVVNKTEAQWRSVLGPKVRGLVHLDEATKHLALDHMVVFSSVAGLVGNVGQADYAAANAFMARFAEQRSELVRAGRRQGRTVSIDWPLWESGGMQVDASTVRRLRQTYGVTPLATEHGIAAFYRTMASGLAHVGVVAGDVAKWRSQLAATHATAGEGDASHDAGSTAVASDVMEAKAAQLLRKVLSSSLKVPLERIEGDTPLDRYGIESVMVMELTRELEKTFGPLSKTLFFEHQDIRSLSRYFAEAHRRRLIEVLGGDDEPAKSAARRPQEPASASAPRRDRLVTQPRGGAVARPLRPHDIAIIGVSGRYPGADDLEAFWENLKSGRDCITEIPEDRWSLEEFFDPQRGKPGKIYSRWGGFIDGVDRFDPLFFNISPREAQFMDPQERLFLECAYETIEDAGYTRDALKKPAAAGGPPGTVGVFVGVMYEEYQLFGAQAQVLGQPFALNGNPSSIANRVSYFLDCHGPSMAVDTMCSSSLTAIHLACQSLLHGGCDLAIAGGVNVSIHPNKYLALSQGQFASSRGRCESFGEGGDGYVPAEGVGAVLLKPLQRAIDDGDHIYAVIKGTSINHGGKTNGYTVPSPVAQAQLVAQALTEAKIEPRAVSYVEAHGTGTELGDPIELAGLTQAFRRRTEERGYCAIGSVKSNIGHCESAAGIAGVTKVVLQMKHGVLVPSLHSERLNPHIDFENSPFFVQRELSAWRRPVVKVDGKEREHPRIAGVSSFGAGGANAHVVLEEYVERAGERGALASGAGRGAVAVVLSARSAEALRRQASRLRRALERGEYGEGDLEDIAYTLQTGREAMEHRLGFIASNLDEVKSKLSAYERGAGELEEFWQGEVKREREMLSLLGSDEELQEAIGKWALRGKYARLLELWVKGLAFDWSRVHAGRRARRVSLPTYPFERERYWLPSSRGRSGAAGAGAGAGAGRIHPLVHANTSSLSEERFTSEFTGQEPFFADHVVDEERVLPGVAYLEMARRAVQEAVGGEGEVGEHGIELHHVVWSQPIVQRGAEAVRVHVQVESAEGSEPAEGWTLRYEIYSGGAGVSGERVVHSQGYARLVEKQPAPRVDVSELRSRCEQEWSGASCYAAFDAMGLHYGPSHRGLVSVWRGEETGGERFALARVQLPASAMSGREEYVLHPSVLDSALQATIALSDGQTLRLPFALDAVEVFGASPPSGYVVIREERGGEKLTLELCDDGGVVCVRLAGFASRVQHRSGVELLQRRWRRSPVEHSAQSGHVQRWVLLDSAYGSQAAALSERLPGAQITALRASGGVAEEFEQFVEQVMATVQTILRERPRGEVLLQIALSRGERGERLGAVSGLLKSASQENPKLVGQVLELEDSATLLDKLEENAAARGDVEIRYQGGERQTPALEPVVESRAAAAEVPWKQDGVYLITGGAGGLGLLFAKEIIDRAPGATLILTGRSRLSGTKQAAVESLRGRGSRVEYMQLDVSDGAAVSRAVEQLQSEHGGLNGLVHAAGVLQDSFVVNKTEAQWRSVLGPKVRGLVHLDEATKHLALDHMVVFSSVAGLVGNVGQADYAAANAFMARFAEQRSELVRAGRRQGRTVSIDWPLWESGGMQMDASTVQRLRQTHGVIPLATEHGIAAFYRTMASGLAHVGVFATEASREALTDADDDSTLYMELFETMVEGVLSEDEFREWLVA</sequence>
<dbReference type="GO" id="GO:0006633">
    <property type="term" value="P:fatty acid biosynthetic process"/>
    <property type="evidence" value="ECO:0007669"/>
    <property type="project" value="InterPro"/>
</dbReference>
<organism evidence="17 18">
    <name type="scientific">Sorangium cellulosum (strain So ce56)</name>
    <name type="common">Polyangium cellulosum (strain So ce56)</name>
    <dbReference type="NCBI Taxonomy" id="448385"/>
    <lineage>
        <taxon>Bacteria</taxon>
        <taxon>Pseudomonadati</taxon>
        <taxon>Myxococcota</taxon>
        <taxon>Polyangia</taxon>
        <taxon>Polyangiales</taxon>
        <taxon>Polyangiaceae</taxon>
        <taxon>Sorangium</taxon>
    </lineage>
</organism>
<dbReference type="InterPro" id="IPR050091">
    <property type="entry name" value="PKS_NRPS_Biosynth_Enz"/>
</dbReference>
<feature type="domain" description="PKS/mFAS DH" evidence="16">
    <location>
        <begin position="4410"/>
        <end position="4700"/>
    </location>
</feature>
<dbReference type="Pfam" id="PF00109">
    <property type="entry name" value="ketoacyl-synt"/>
    <property type="match status" value="4"/>
</dbReference>
<feature type="domain" description="Ketosynthase family 3 (KS3)" evidence="15">
    <location>
        <begin position="2277"/>
        <end position="2715"/>
    </location>
</feature>
<dbReference type="InterPro" id="IPR020841">
    <property type="entry name" value="PKS_Beta-ketoAc_synthase_dom"/>
</dbReference>
<dbReference type="InterPro" id="IPR036736">
    <property type="entry name" value="ACP-like_sf"/>
</dbReference>
<feature type="region of interest" description="C-terminal hotdog fold" evidence="12">
    <location>
        <begin position="4558"/>
        <end position="4700"/>
    </location>
</feature>
<gene>
    <name evidence="17" type="ordered locus">sce3188</name>
</gene>
<dbReference type="GO" id="GO:0004312">
    <property type="term" value="F:fatty acid synthase activity"/>
    <property type="evidence" value="ECO:0007669"/>
    <property type="project" value="TreeGrafter"/>
</dbReference>
<dbReference type="SUPFAM" id="SSF53901">
    <property type="entry name" value="Thiolase-like"/>
    <property type="match status" value="4"/>
</dbReference>